<dbReference type="OrthoDB" id="10250354at2759"/>
<evidence type="ECO:0000259" key="2">
    <source>
        <dbReference type="PROSITE" id="PS50076"/>
    </source>
</evidence>
<dbReference type="EMBL" id="CAMXCT020001557">
    <property type="protein sequence ID" value="CAL1144539.1"/>
    <property type="molecule type" value="Genomic_DNA"/>
</dbReference>
<dbReference type="EMBL" id="CAMXCT010001557">
    <property type="protein sequence ID" value="CAI3991164.1"/>
    <property type="molecule type" value="Genomic_DNA"/>
</dbReference>
<keyword evidence="5" id="KW-1185">Reference proteome</keyword>
<evidence type="ECO:0000256" key="1">
    <source>
        <dbReference type="SAM" id="MobiDB-lite"/>
    </source>
</evidence>
<protein>
    <recommendedName>
        <fullName evidence="2">J domain-containing protein</fullName>
    </recommendedName>
</protein>
<dbReference type="EMBL" id="CAMXCT030001557">
    <property type="protein sequence ID" value="CAL4778476.1"/>
    <property type="molecule type" value="Genomic_DNA"/>
</dbReference>
<gene>
    <name evidence="3" type="ORF">C1SCF055_LOCUS18094</name>
</gene>
<dbReference type="AlphaFoldDB" id="A0A9P1CGE5"/>
<evidence type="ECO:0000313" key="3">
    <source>
        <dbReference type="EMBL" id="CAI3991164.1"/>
    </source>
</evidence>
<reference evidence="4 5" key="2">
    <citation type="submission" date="2024-05" db="EMBL/GenBank/DDBJ databases">
        <authorList>
            <person name="Chen Y."/>
            <person name="Shah S."/>
            <person name="Dougan E. K."/>
            <person name="Thang M."/>
            <person name="Chan C."/>
        </authorList>
    </citation>
    <scope>NUCLEOTIDE SEQUENCE [LARGE SCALE GENOMIC DNA]</scope>
</reference>
<proteinExistence type="predicted"/>
<comment type="caution">
    <text evidence="3">The sequence shown here is derived from an EMBL/GenBank/DDBJ whole genome shotgun (WGS) entry which is preliminary data.</text>
</comment>
<dbReference type="PROSITE" id="PS50076">
    <property type="entry name" value="DNAJ_2"/>
    <property type="match status" value="1"/>
</dbReference>
<dbReference type="Proteomes" id="UP001152797">
    <property type="component" value="Unassembled WGS sequence"/>
</dbReference>
<dbReference type="Gene3D" id="1.10.287.110">
    <property type="entry name" value="DnaJ domain"/>
    <property type="match status" value="1"/>
</dbReference>
<evidence type="ECO:0000313" key="4">
    <source>
        <dbReference type="EMBL" id="CAL4778476.1"/>
    </source>
</evidence>
<sequence>MILRNPSRICQAACSRPWGSSPPPGQVGQATSVRRLWADSGGEGESGERETCLELFGYSAGTMPKKSDLKSKYLEFAKHMHPDAAGDEVAFQHLQRCYEVLQEGLGGRQEPEWLRKLREDYATSKDPFP</sequence>
<feature type="domain" description="J" evidence="2">
    <location>
        <begin position="51"/>
        <end position="122"/>
    </location>
</feature>
<reference evidence="3" key="1">
    <citation type="submission" date="2022-10" db="EMBL/GenBank/DDBJ databases">
        <authorList>
            <person name="Chen Y."/>
            <person name="Dougan E. K."/>
            <person name="Chan C."/>
            <person name="Rhodes N."/>
            <person name="Thang M."/>
        </authorList>
    </citation>
    <scope>NUCLEOTIDE SEQUENCE</scope>
</reference>
<feature type="region of interest" description="Disordered" evidence="1">
    <location>
        <begin position="16"/>
        <end position="48"/>
    </location>
</feature>
<organism evidence="3">
    <name type="scientific">Cladocopium goreaui</name>
    <dbReference type="NCBI Taxonomy" id="2562237"/>
    <lineage>
        <taxon>Eukaryota</taxon>
        <taxon>Sar</taxon>
        <taxon>Alveolata</taxon>
        <taxon>Dinophyceae</taxon>
        <taxon>Suessiales</taxon>
        <taxon>Symbiodiniaceae</taxon>
        <taxon>Cladocopium</taxon>
    </lineage>
</organism>
<evidence type="ECO:0000313" key="5">
    <source>
        <dbReference type="Proteomes" id="UP001152797"/>
    </source>
</evidence>
<dbReference type="SUPFAM" id="SSF46565">
    <property type="entry name" value="Chaperone J-domain"/>
    <property type="match status" value="1"/>
</dbReference>
<dbReference type="InterPro" id="IPR036869">
    <property type="entry name" value="J_dom_sf"/>
</dbReference>
<dbReference type="InterPro" id="IPR001623">
    <property type="entry name" value="DnaJ_domain"/>
</dbReference>
<name>A0A9P1CGE5_9DINO</name>
<accession>A0A9P1CGE5</accession>